<dbReference type="EMBL" id="BMJQ01000025">
    <property type="protein sequence ID" value="GGF47561.1"/>
    <property type="molecule type" value="Genomic_DNA"/>
</dbReference>
<feature type="region of interest" description="Disordered" evidence="1">
    <location>
        <begin position="81"/>
        <end position="100"/>
    </location>
</feature>
<organism evidence="2 3">
    <name type="scientific">Aliidongia dinghuensis</name>
    <dbReference type="NCBI Taxonomy" id="1867774"/>
    <lineage>
        <taxon>Bacteria</taxon>
        <taxon>Pseudomonadati</taxon>
        <taxon>Pseudomonadota</taxon>
        <taxon>Alphaproteobacteria</taxon>
        <taxon>Rhodospirillales</taxon>
        <taxon>Dongiaceae</taxon>
        <taxon>Aliidongia</taxon>
    </lineage>
</organism>
<keyword evidence="3" id="KW-1185">Reference proteome</keyword>
<evidence type="ECO:0000256" key="1">
    <source>
        <dbReference type="SAM" id="MobiDB-lite"/>
    </source>
</evidence>
<gene>
    <name evidence="2" type="ORF">GCM10011611_62500</name>
</gene>
<proteinExistence type="predicted"/>
<evidence type="ECO:0000313" key="2">
    <source>
        <dbReference type="EMBL" id="GGF47561.1"/>
    </source>
</evidence>
<evidence type="ECO:0000313" key="3">
    <source>
        <dbReference type="Proteomes" id="UP000646365"/>
    </source>
</evidence>
<comment type="caution">
    <text evidence="2">The sequence shown here is derived from an EMBL/GenBank/DDBJ whole genome shotgun (WGS) entry which is preliminary data.</text>
</comment>
<feature type="region of interest" description="Disordered" evidence="1">
    <location>
        <begin position="30"/>
        <end position="59"/>
    </location>
</feature>
<accession>A0A8J2Z0N0</accession>
<protein>
    <submittedName>
        <fullName evidence="2">Uncharacterized protein</fullName>
    </submittedName>
</protein>
<reference evidence="2" key="2">
    <citation type="submission" date="2020-09" db="EMBL/GenBank/DDBJ databases">
        <authorList>
            <person name="Sun Q."/>
            <person name="Zhou Y."/>
        </authorList>
    </citation>
    <scope>NUCLEOTIDE SEQUENCE</scope>
    <source>
        <strain evidence="2">CGMCC 1.15725</strain>
    </source>
</reference>
<dbReference type="AlphaFoldDB" id="A0A8J2Z0N0"/>
<sequence length="100" mass="11208">MKHRTLAGEIRRPAWSARMKWNRSAAVPYAASAGQDRVNRPGVDTHDREATDPDGKPRVKFVGQVCNHRKRDAELYRHTRGRPAAVQPEATEAARVGLPK</sequence>
<name>A0A8J2Z0N0_9PROT</name>
<reference evidence="2" key="1">
    <citation type="journal article" date="2014" name="Int. J. Syst. Evol. Microbiol.">
        <title>Complete genome sequence of Corynebacterium casei LMG S-19264T (=DSM 44701T), isolated from a smear-ripened cheese.</title>
        <authorList>
            <consortium name="US DOE Joint Genome Institute (JGI-PGF)"/>
            <person name="Walter F."/>
            <person name="Albersmeier A."/>
            <person name="Kalinowski J."/>
            <person name="Ruckert C."/>
        </authorList>
    </citation>
    <scope>NUCLEOTIDE SEQUENCE</scope>
    <source>
        <strain evidence="2">CGMCC 1.15725</strain>
    </source>
</reference>
<feature type="compositionally biased region" description="Basic and acidic residues" evidence="1">
    <location>
        <begin position="37"/>
        <end position="57"/>
    </location>
</feature>
<dbReference type="Proteomes" id="UP000646365">
    <property type="component" value="Unassembled WGS sequence"/>
</dbReference>